<protein>
    <submittedName>
        <fullName evidence="1">Actin-related protein 2/3 complex subunit 5A</fullName>
    </submittedName>
</protein>
<evidence type="ECO:0000313" key="1">
    <source>
        <dbReference type="EMBL" id="MBW91599.1"/>
    </source>
</evidence>
<dbReference type="EMBL" id="GGEC01011116">
    <property type="protein sequence ID" value="MBW91599.1"/>
    <property type="molecule type" value="Transcribed_RNA"/>
</dbReference>
<organism evidence="1">
    <name type="scientific">Rhizophora mucronata</name>
    <name type="common">Asiatic mangrove</name>
    <dbReference type="NCBI Taxonomy" id="61149"/>
    <lineage>
        <taxon>Eukaryota</taxon>
        <taxon>Viridiplantae</taxon>
        <taxon>Streptophyta</taxon>
        <taxon>Embryophyta</taxon>
        <taxon>Tracheophyta</taxon>
        <taxon>Spermatophyta</taxon>
        <taxon>Magnoliopsida</taxon>
        <taxon>eudicotyledons</taxon>
        <taxon>Gunneridae</taxon>
        <taxon>Pentapetalae</taxon>
        <taxon>rosids</taxon>
        <taxon>fabids</taxon>
        <taxon>Malpighiales</taxon>
        <taxon>Rhizophoraceae</taxon>
        <taxon>Rhizophora</taxon>
    </lineage>
</organism>
<dbReference type="AlphaFoldDB" id="A0A2P2JDQ1"/>
<reference evidence="1" key="1">
    <citation type="submission" date="2018-02" db="EMBL/GenBank/DDBJ databases">
        <title>Rhizophora mucronata_Transcriptome.</title>
        <authorList>
            <person name="Meera S.P."/>
            <person name="Sreeshan A."/>
            <person name="Augustine A."/>
        </authorList>
    </citation>
    <scope>NUCLEOTIDE SEQUENCE</scope>
    <source>
        <tissue evidence="1">Leaf</tissue>
    </source>
</reference>
<accession>A0A2P2JDQ1</accession>
<proteinExistence type="predicted"/>
<name>A0A2P2JDQ1_RHIMU</name>
<sequence length="46" mass="4879">MPSTSFIAMIALCTTIQFADLHRSSRVLGGEPSSAVLRASTGLDLR</sequence>